<dbReference type="Proteomes" id="UP000571084">
    <property type="component" value="Unassembled WGS sequence"/>
</dbReference>
<evidence type="ECO:0000313" key="7">
    <source>
        <dbReference type="Proteomes" id="UP000571084"/>
    </source>
</evidence>
<evidence type="ECO:0000313" key="6">
    <source>
        <dbReference type="EMBL" id="MBB5199245.1"/>
    </source>
</evidence>
<evidence type="ECO:0000259" key="4">
    <source>
        <dbReference type="PROSITE" id="PS50043"/>
    </source>
</evidence>
<dbReference type="PROSITE" id="PS00622">
    <property type="entry name" value="HTH_LUXR_1"/>
    <property type="match status" value="1"/>
</dbReference>
<proteinExistence type="predicted"/>
<evidence type="ECO:0000256" key="2">
    <source>
        <dbReference type="ARBA" id="ARBA00023125"/>
    </source>
</evidence>
<sequence length="227" mass="25230">MQQANFSSGPTIRVVIADDHPVTLSGLYMLAQQCDNMVVTGLASSPGAIFELLVKWDCDVLVTDLSMPVNNEIDGMEMIRQIRTQFPMVAVVVLTAMKKASLYHALLTIGARAIVHKGGENSEIVEAINQACRGQTFLGKSCAELLKMRQLVTVVANDHQQNLTPREVEVLRYFSRGASARTISKRMGRSIKTISHHKRAAMEKLRLDNDLQLMRFLSDNGFEDVKN</sequence>
<dbReference type="CDD" id="cd17535">
    <property type="entry name" value="REC_NarL-like"/>
    <property type="match status" value="1"/>
</dbReference>
<keyword evidence="2" id="KW-0238">DNA-binding</keyword>
<dbReference type="SUPFAM" id="SSF46894">
    <property type="entry name" value="C-terminal effector domain of the bipartite response regulators"/>
    <property type="match status" value="1"/>
</dbReference>
<dbReference type="PANTHER" id="PTHR43214:SF17">
    <property type="entry name" value="TRANSCRIPTIONAL REGULATORY PROTEIN RCSB"/>
    <property type="match status" value="1"/>
</dbReference>
<keyword evidence="1 3" id="KW-0597">Phosphoprotein</keyword>
<dbReference type="SUPFAM" id="SSF52172">
    <property type="entry name" value="CheY-like"/>
    <property type="match status" value="1"/>
</dbReference>
<dbReference type="PANTHER" id="PTHR43214">
    <property type="entry name" value="TWO-COMPONENT RESPONSE REGULATOR"/>
    <property type="match status" value="1"/>
</dbReference>
<dbReference type="CDD" id="cd06170">
    <property type="entry name" value="LuxR_C_like"/>
    <property type="match status" value="1"/>
</dbReference>
<evidence type="ECO:0000256" key="3">
    <source>
        <dbReference type="PROSITE-ProRule" id="PRU00169"/>
    </source>
</evidence>
<comment type="caution">
    <text evidence="6">The sequence shown here is derived from an EMBL/GenBank/DDBJ whole genome shotgun (WGS) entry which is preliminary data.</text>
</comment>
<dbReference type="InterPro" id="IPR058245">
    <property type="entry name" value="NreC/VraR/RcsB-like_REC"/>
</dbReference>
<dbReference type="Gene3D" id="1.10.10.10">
    <property type="entry name" value="Winged helix-like DNA-binding domain superfamily/Winged helix DNA-binding domain"/>
    <property type="match status" value="1"/>
</dbReference>
<dbReference type="RefSeq" id="WP_168055275.1">
    <property type="nucleotide sequence ID" value="NZ_JAAOZT010000006.1"/>
</dbReference>
<feature type="domain" description="Response regulatory" evidence="5">
    <location>
        <begin position="13"/>
        <end position="132"/>
    </location>
</feature>
<dbReference type="InterPro" id="IPR036388">
    <property type="entry name" value="WH-like_DNA-bd_sf"/>
</dbReference>
<dbReference type="GO" id="GO:0006355">
    <property type="term" value="P:regulation of DNA-templated transcription"/>
    <property type="evidence" value="ECO:0007669"/>
    <property type="project" value="InterPro"/>
</dbReference>
<feature type="domain" description="HTH luxR-type" evidence="4">
    <location>
        <begin position="156"/>
        <end position="221"/>
    </location>
</feature>
<dbReference type="GO" id="GO:0003677">
    <property type="term" value="F:DNA binding"/>
    <property type="evidence" value="ECO:0007669"/>
    <property type="project" value="UniProtKB-KW"/>
</dbReference>
<dbReference type="AlphaFoldDB" id="A0A840RNG9"/>
<dbReference type="SMART" id="SM00421">
    <property type="entry name" value="HTH_LUXR"/>
    <property type="match status" value="1"/>
</dbReference>
<dbReference type="Pfam" id="PF00072">
    <property type="entry name" value="Response_reg"/>
    <property type="match status" value="1"/>
</dbReference>
<dbReference type="EMBL" id="JACHHQ010000002">
    <property type="protein sequence ID" value="MBB5199245.1"/>
    <property type="molecule type" value="Genomic_DNA"/>
</dbReference>
<dbReference type="InterPro" id="IPR001789">
    <property type="entry name" value="Sig_transdc_resp-reg_receiver"/>
</dbReference>
<organism evidence="6 7">
    <name type="scientific">Glaciimonas immobilis</name>
    <dbReference type="NCBI Taxonomy" id="728004"/>
    <lineage>
        <taxon>Bacteria</taxon>
        <taxon>Pseudomonadati</taxon>
        <taxon>Pseudomonadota</taxon>
        <taxon>Betaproteobacteria</taxon>
        <taxon>Burkholderiales</taxon>
        <taxon>Oxalobacteraceae</taxon>
        <taxon>Glaciimonas</taxon>
    </lineage>
</organism>
<evidence type="ECO:0000256" key="1">
    <source>
        <dbReference type="ARBA" id="ARBA00022553"/>
    </source>
</evidence>
<dbReference type="PROSITE" id="PS50043">
    <property type="entry name" value="HTH_LUXR_2"/>
    <property type="match status" value="1"/>
</dbReference>
<dbReference type="InterPro" id="IPR000792">
    <property type="entry name" value="Tscrpt_reg_LuxR_C"/>
</dbReference>
<dbReference type="Gene3D" id="3.40.50.2300">
    <property type="match status" value="1"/>
</dbReference>
<dbReference type="SMART" id="SM00448">
    <property type="entry name" value="REC"/>
    <property type="match status" value="1"/>
</dbReference>
<evidence type="ECO:0000259" key="5">
    <source>
        <dbReference type="PROSITE" id="PS50110"/>
    </source>
</evidence>
<dbReference type="PRINTS" id="PR00038">
    <property type="entry name" value="HTHLUXR"/>
</dbReference>
<dbReference type="InterPro" id="IPR039420">
    <property type="entry name" value="WalR-like"/>
</dbReference>
<accession>A0A840RNG9</accession>
<reference evidence="6 7" key="1">
    <citation type="submission" date="2020-08" db="EMBL/GenBank/DDBJ databases">
        <title>Genomic Encyclopedia of Type Strains, Phase IV (KMG-IV): sequencing the most valuable type-strain genomes for metagenomic binning, comparative biology and taxonomic classification.</title>
        <authorList>
            <person name="Goeker M."/>
        </authorList>
    </citation>
    <scope>NUCLEOTIDE SEQUENCE [LARGE SCALE GENOMIC DNA]</scope>
    <source>
        <strain evidence="6 7">DSM 23240</strain>
    </source>
</reference>
<dbReference type="InterPro" id="IPR011006">
    <property type="entry name" value="CheY-like_superfamily"/>
</dbReference>
<dbReference type="Pfam" id="PF00196">
    <property type="entry name" value="GerE"/>
    <property type="match status" value="1"/>
</dbReference>
<feature type="modified residue" description="4-aspartylphosphate" evidence="3">
    <location>
        <position position="64"/>
    </location>
</feature>
<protein>
    <submittedName>
        <fullName evidence="6">Two-component system capsular synthesis response regulator RcsB</fullName>
    </submittedName>
</protein>
<keyword evidence="7" id="KW-1185">Reference proteome</keyword>
<name>A0A840RNG9_9BURK</name>
<dbReference type="PROSITE" id="PS50110">
    <property type="entry name" value="RESPONSE_REGULATORY"/>
    <property type="match status" value="1"/>
</dbReference>
<dbReference type="InterPro" id="IPR016032">
    <property type="entry name" value="Sig_transdc_resp-reg_C-effctor"/>
</dbReference>
<gene>
    <name evidence="6" type="ORF">HNR39_001072</name>
</gene>
<dbReference type="GO" id="GO:0000160">
    <property type="term" value="P:phosphorelay signal transduction system"/>
    <property type="evidence" value="ECO:0007669"/>
    <property type="project" value="InterPro"/>
</dbReference>